<evidence type="ECO:0000259" key="1">
    <source>
        <dbReference type="Pfam" id="PF06985"/>
    </source>
</evidence>
<accession>A0AAD8XIH0</accession>
<protein>
    <submittedName>
        <fullName evidence="2">Heterokaryon incompatibility protein-domain-containing protein</fullName>
    </submittedName>
</protein>
<proteinExistence type="predicted"/>
<gene>
    <name evidence="2" type="ORF">BDZ83DRAFT_608557</name>
</gene>
<keyword evidence="3" id="KW-1185">Reference proteome</keyword>
<dbReference type="AlphaFoldDB" id="A0AAD8XIH0"/>
<comment type="caution">
    <text evidence="2">The sequence shown here is derived from an EMBL/GenBank/DDBJ whole genome shotgun (WGS) entry which is preliminary data.</text>
</comment>
<organism evidence="2 3">
    <name type="scientific">Glomerella acutata</name>
    <name type="common">Colletotrichum acutatum</name>
    <dbReference type="NCBI Taxonomy" id="27357"/>
    <lineage>
        <taxon>Eukaryota</taxon>
        <taxon>Fungi</taxon>
        <taxon>Dikarya</taxon>
        <taxon>Ascomycota</taxon>
        <taxon>Pezizomycotina</taxon>
        <taxon>Sordariomycetes</taxon>
        <taxon>Hypocreomycetidae</taxon>
        <taxon>Glomerellales</taxon>
        <taxon>Glomerellaceae</taxon>
        <taxon>Colletotrichum</taxon>
        <taxon>Colletotrichum acutatum species complex</taxon>
    </lineage>
</organism>
<dbReference type="InterPro" id="IPR010730">
    <property type="entry name" value="HET"/>
</dbReference>
<dbReference type="PANTHER" id="PTHR10622">
    <property type="entry name" value="HET DOMAIN-CONTAINING PROTEIN"/>
    <property type="match status" value="1"/>
</dbReference>
<evidence type="ECO:0000313" key="3">
    <source>
        <dbReference type="Proteomes" id="UP001244207"/>
    </source>
</evidence>
<evidence type="ECO:0000313" key="2">
    <source>
        <dbReference type="EMBL" id="KAK1728592.1"/>
    </source>
</evidence>
<dbReference type="Pfam" id="PF06985">
    <property type="entry name" value="HET"/>
    <property type="match status" value="1"/>
</dbReference>
<dbReference type="Proteomes" id="UP001244207">
    <property type="component" value="Unassembled WGS sequence"/>
</dbReference>
<name>A0AAD8XIH0_GLOAC</name>
<reference evidence="2" key="1">
    <citation type="submission" date="2021-12" db="EMBL/GenBank/DDBJ databases">
        <title>Comparative genomics, transcriptomics and evolutionary studies reveal genomic signatures of adaptation to plant cell wall in hemibiotrophic fungi.</title>
        <authorList>
            <consortium name="DOE Joint Genome Institute"/>
            <person name="Baroncelli R."/>
            <person name="Diaz J.F."/>
            <person name="Benocci T."/>
            <person name="Peng M."/>
            <person name="Battaglia E."/>
            <person name="Haridas S."/>
            <person name="Andreopoulos W."/>
            <person name="Labutti K."/>
            <person name="Pangilinan J."/>
            <person name="Floch G.L."/>
            <person name="Makela M.R."/>
            <person name="Henrissat B."/>
            <person name="Grigoriev I.V."/>
            <person name="Crouch J.A."/>
            <person name="De Vries R.P."/>
            <person name="Sukno S.A."/>
            <person name="Thon M.R."/>
        </authorList>
    </citation>
    <scope>NUCLEOTIDE SEQUENCE</scope>
    <source>
        <strain evidence="2">CBS 112980</strain>
    </source>
</reference>
<dbReference type="EMBL" id="JAHMHS010000016">
    <property type="protein sequence ID" value="KAK1728592.1"/>
    <property type="molecule type" value="Genomic_DNA"/>
</dbReference>
<dbReference type="PANTHER" id="PTHR10622:SF10">
    <property type="entry name" value="HET DOMAIN-CONTAINING PROTEIN"/>
    <property type="match status" value="1"/>
</dbReference>
<dbReference type="RefSeq" id="XP_060368647.1">
    <property type="nucleotide sequence ID" value="XM_060507485.1"/>
</dbReference>
<feature type="domain" description="Heterokaryon incompatibility" evidence="1">
    <location>
        <begin position="14"/>
        <end position="115"/>
    </location>
</feature>
<dbReference type="GeneID" id="85391384"/>
<sequence length="169" mass="19496">MSPDRKGYAKILGACRLTREFGLEYLWVDTNCIDKESSAELSEAINSMFNWYQESAVCLAFLEDLDFEDITLPSSGDEVVPRTRPVCFRTQGQQQHCRPELARSHWFTRGWTLQELLAPRRMYFFDKSWRILGSRQDFASEISNITGIRNEFISGVKSVLDASNSEMFS</sequence>